<keyword evidence="3" id="KW-0012">Acyltransferase</keyword>
<sequence length="441" mass="50095">MKVEVEVIYNESIKPSSPTPEHLRHYQLSFLDQLSPHTYNPLVFFYELDEDQQDESTINEASNKIKKSLSEVLTLFYPLAGRVKNNRFIDCNDEGVSYTVARVNSTCHLSDTIKNPLPSELRKFLPFELHPLTEFVLGVQLNIFKHGGIAVGLCLSHQIADALSCIVFVKTWVAVARGEADNVARPEFVSAKLFPPLDNSEFDPNLGITKTAVSKRFVFEASTIEAIRSKYEEKTRLEGERRPSRVEALSAFIWSRYVAATSDEHSAKSEKVYMVVLPVNLRRKFEPLLPEHSFGNLYRVSYSMFPSSTLSGEENFGYVALKKIREGLEMVDMDYLRKVQQGEDLHLEFLMESAKEIFMKGEQLIPFSFTSLCRFPLYDADFGWGKPAWVSSATLTFDNLVAFMDTKAGNGIEAYIGLKEEDMAKLEDDKEFIKAVSRPLL</sequence>
<dbReference type="InParanoid" id="A0A2P5DE67"/>
<keyword evidence="2 4" id="KW-0808">Transferase</keyword>
<protein>
    <submittedName>
        <fullName evidence="4">Transferase</fullName>
    </submittedName>
</protein>
<name>A0A2P5DE67_TREOI</name>
<evidence type="ECO:0000256" key="3">
    <source>
        <dbReference type="ARBA" id="ARBA00023315"/>
    </source>
</evidence>
<reference evidence="5" key="1">
    <citation type="submission" date="2016-06" db="EMBL/GenBank/DDBJ databases">
        <title>Parallel loss of symbiosis genes in relatives of nitrogen-fixing non-legume Parasponia.</title>
        <authorList>
            <person name="Van Velzen R."/>
            <person name="Holmer R."/>
            <person name="Bu F."/>
            <person name="Rutten L."/>
            <person name="Van Zeijl A."/>
            <person name="Liu W."/>
            <person name="Santuari L."/>
            <person name="Cao Q."/>
            <person name="Sharma T."/>
            <person name="Shen D."/>
            <person name="Roswanjaya Y."/>
            <person name="Wardhani T."/>
            <person name="Kalhor M.S."/>
            <person name="Jansen J."/>
            <person name="Van den Hoogen J."/>
            <person name="Gungor B."/>
            <person name="Hartog M."/>
            <person name="Hontelez J."/>
            <person name="Verver J."/>
            <person name="Yang W.-C."/>
            <person name="Schijlen E."/>
            <person name="Repin R."/>
            <person name="Schilthuizen M."/>
            <person name="Schranz E."/>
            <person name="Heidstra R."/>
            <person name="Miyata K."/>
            <person name="Fedorova E."/>
            <person name="Kohlen W."/>
            <person name="Bisseling T."/>
            <person name="Smit S."/>
            <person name="Geurts R."/>
        </authorList>
    </citation>
    <scope>NUCLEOTIDE SEQUENCE [LARGE SCALE GENOMIC DNA]</scope>
    <source>
        <strain evidence="5">cv. RG33-2</strain>
    </source>
</reference>
<dbReference type="InterPro" id="IPR023213">
    <property type="entry name" value="CAT-like_dom_sf"/>
</dbReference>
<dbReference type="Proteomes" id="UP000237000">
    <property type="component" value="Unassembled WGS sequence"/>
</dbReference>
<dbReference type="Gene3D" id="3.30.559.10">
    <property type="entry name" value="Chloramphenicol acetyltransferase-like domain"/>
    <property type="match status" value="2"/>
</dbReference>
<proteinExistence type="inferred from homology"/>
<dbReference type="Pfam" id="PF02458">
    <property type="entry name" value="Transferase"/>
    <property type="match status" value="1"/>
</dbReference>
<organism evidence="4 5">
    <name type="scientific">Trema orientale</name>
    <name type="common">Charcoal tree</name>
    <name type="synonym">Celtis orientalis</name>
    <dbReference type="NCBI Taxonomy" id="63057"/>
    <lineage>
        <taxon>Eukaryota</taxon>
        <taxon>Viridiplantae</taxon>
        <taxon>Streptophyta</taxon>
        <taxon>Embryophyta</taxon>
        <taxon>Tracheophyta</taxon>
        <taxon>Spermatophyta</taxon>
        <taxon>Magnoliopsida</taxon>
        <taxon>eudicotyledons</taxon>
        <taxon>Gunneridae</taxon>
        <taxon>Pentapetalae</taxon>
        <taxon>rosids</taxon>
        <taxon>fabids</taxon>
        <taxon>Rosales</taxon>
        <taxon>Cannabaceae</taxon>
        <taxon>Trema</taxon>
    </lineage>
</organism>
<dbReference type="AlphaFoldDB" id="A0A2P5DE67"/>
<comment type="caution">
    <text evidence="4">The sequence shown here is derived from an EMBL/GenBank/DDBJ whole genome shotgun (WGS) entry which is preliminary data.</text>
</comment>
<dbReference type="PANTHER" id="PTHR31623">
    <property type="entry name" value="F21J9.9"/>
    <property type="match status" value="1"/>
</dbReference>
<comment type="similarity">
    <text evidence="1">Belongs to the plant acyltransferase family.</text>
</comment>
<dbReference type="EMBL" id="JXTC01000276">
    <property type="protein sequence ID" value="PON71591.1"/>
    <property type="molecule type" value="Genomic_DNA"/>
</dbReference>
<accession>A0A2P5DE67</accession>
<evidence type="ECO:0000256" key="1">
    <source>
        <dbReference type="ARBA" id="ARBA00009861"/>
    </source>
</evidence>
<dbReference type="STRING" id="63057.A0A2P5DE67"/>
<keyword evidence="5" id="KW-1185">Reference proteome</keyword>
<dbReference type="OrthoDB" id="671439at2759"/>
<gene>
    <name evidence="4" type="ORF">TorRG33x02_253870</name>
</gene>
<evidence type="ECO:0000313" key="5">
    <source>
        <dbReference type="Proteomes" id="UP000237000"/>
    </source>
</evidence>
<dbReference type="PANTHER" id="PTHR31623:SF46">
    <property type="entry name" value="VINORINE SYNTHASE-LIKE"/>
    <property type="match status" value="1"/>
</dbReference>
<evidence type="ECO:0000313" key="4">
    <source>
        <dbReference type="EMBL" id="PON71591.1"/>
    </source>
</evidence>
<dbReference type="GO" id="GO:0016746">
    <property type="term" value="F:acyltransferase activity"/>
    <property type="evidence" value="ECO:0007669"/>
    <property type="project" value="UniProtKB-KW"/>
</dbReference>
<evidence type="ECO:0000256" key="2">
    <source>
        <dbReference type="ARBA" id="ARBA00022679"/>
    </source>
</evidence>